<dbReference type="InterPro" id="IPR011990">
    <property type="entry name" value="TPR-like_helical_dom_sf"/>
</dbReference>
<dbReference type="SMART" id="SM00028">
    <property type="entry name" value="TPR"/>
    <property type="match status" value="3"/>
</dbReference>
<dbReference type="eggNOG" id="COG2909">
    <property type="taxonomic scope" value="Bacteria"/>
</dbReference>
<reference evidence="7" key="2">
    <citation type="submission" date="2010-02" db="EMBL/GenBank/DDBJ databases">
        <title>Complete genome sequence of Marinobacter adhaerens type strain (HP15).</title>
        <authorList>
            <person name="Gaerdes A.A.M."/>
            <person name="Kaeppel E."/>
            <person name="Shezad A."/>
            <person name="Seebah S."/>
            <person name="Teeling H."/>
            <person name="Yarza P."/>
            <person name="Gloeckner F.O."/>
            <person name="Ullrich M.S."/>
        </authorList>
    </citation>
    <scope>NUCLEOTIDE SEQUENCE [LARGE SCALE GENOMIC DNA]</scope>
    <source>
        <strain evidence="7">DSM 23420 / HP15</strain>
    </source>
</reference>
<dbReference type="Gene3D" id="1.10.10.10">
    <property type="entry name" value="Winged helix-like DNA-binding domain superfamily/Winged helix DNA-binding domain"/>
    <property type="match status" value="1"/>
</dbReference>
<dbReference type="PROSITE" id="PS50043">
    <property type="entry name" value="HTH_LUXR_2"/>
    <property type="match status" value="1"/>
</dbReference>
<evidence type="ECO:0000256" key="3">
    <source>
        <dbReference type="ARBA" id="ARBA00023163"/>
    </source>
</evidence>
<name>E4PPD2_MARAH</name>
<dbReference type="InterPro" id="IPR041617">
    <property type="entry name" value="TPR_MalT"/>
</dbReference>
<gene>
    <name evidence="6" type="primary">malT</name>
    <name evidence="6" type="ordered locus">HP15_1855</name>
</gene>
<dbReference type="PANTHER" id="PTHR44688:SF16">
    <property type="entry name" value="DNA-BINDING TRANSCRIPTIONAL ACTIVATOR DEVR_DOSR"/>
    <property type="match status" value="1"/>
</dbReference>
<dbReference type="Gene3D" id="3.40.50.300">
    <property type="entry name" value="P-loop containing nucleotide triphosphate hydrolases"/>
    <property type="match status" value="1"/>
</dbReference>
<evidence type="ECO:0000259" key="5">
    <source>
        <dbReference type="PROSITE" id="PS50043"/>
    </source>
</evidence>
<keyword evidence="2" id="KW-0238">DNA-binding</keyword>
<keyword evidence="1" id="KW-0805">Transcription regulation</keyword>
<accession>E4PPD2</accession>
<evidence type="ECO:0000313" key="6">
    <source>
        <dbReference type="EMBL" id="ADP97619.1"/>
    </source>
</evidence>
<evidence type="ECO:0000256" key="4">
    <source>
        <dbReference type="SAM" id="MobiDB-lite"/>
    </source>
</evidence>
<dbReference type="Gene3D" id="1.25.40.10">
    <property type="entry name" value="Tetratricopeptide repeat domain"/>
    <property type="match status" value="1"/>
</dbReference>
<dbReference type="Proteomes" id="UP000007077">
    <property type="component" value="Chromosome"/>
</dbReference>
<evidence type="ECO:0000256" key="1">
    <source>
        <dbReference type="ARBA" id="ARBA00023015"/>
    </source>
</evidence>
<dbReference type="CDD" id="cd06170">
    <property type="entry name" value="LuxR_C_like"/>
    <property type="match status" value="1"/>
</dbReference>
<proteinExistence type="predicted"/>
<dbReference type="PROSITE" id="PS00622">
    <property type="entry name" value="HTH_LUXR_1"/>
    <property type="match status" value="1"/>
</dbReference>
<protein>
    <submittedName>
        <fullName evidence="6">HTH-type transcriptional regulator MalT</fullName>
    </submittedName>
</protein>
<dbReference type="SUPFAM" id="SSF48452">
    <property type="entry name" value="TPR-like"/>
    <property type="match status" value="1"/>
</dbReference>
<dbReference type="InterPro" id="IPR000792">
    <property type="entry name" value="Tscrpt_reg_LuxR_C"/>
</dbReference>
<dbReference type="SUPFAM" id="SSF52540">
    <property type="entry name" value="P-loop containing nucleoside triphosphate hydrolases"/>
    <property type="match status" value="1"/>
</dbReference>
<dbReference type="InterPro" id="IPR059106">
    <property type="entry name" value="WHD_MalT"/>
</dbReference>
<dbReference type="Pfam" id="PF25873">
    <property type="entry name" value="WHD_MalT"/>
    <property type="match status" value="1"/>
</dbReference>
<dbReference type="Pfam" id="PF17874">
    <property type="entry name" value="TPR_MalT"/>
    <property type="match status" value="1"/>
</dbReference>
<evidence type="ECO:0000313" key="7">
    <source>
        <dbReference type="Proteomes" id="UP000007077"/>
    </source>
</evidence>
<dbReference type="InterPro" id="IPR027417">
    <property type="entry name" value="P-loop_NTPase"/>
</dbReference>
<dbReference type="GO" id="GO:0003677">
    <property type="term" value="F:DNA binding"/>
    <property type="evidence" value="ECO:0007669"/>
    <property type="project" value="UniProtKB-KW"/>
</dbReference>
<sequence>MANTKDTIRNALSGHINTPVLREPMLLTTKFLRPTSDSRAVKRERLSALLESRAPKRLNLVIAPAGFGKTTLVAQWCSRVSSPTAWLSLDEHDDEPRRFWQYLIGAFEQAGLTGASDLRKQLAHHSDDTFTEAITGLINTLAHDDSPWSLVLDDFHFIGNPAIHRQFAYFIDYLPPGVLITLASRTEPPLPLARWRVRRWIQDIHPGLLAFSEDECRQFFHDTMGLDIADEDVHAIYRKTEGWVAAMQLSALSGKDASTSGNQINLDERHISDYVLSEVLEQQPRELSDFLLETACCPRLCASLCDSIRGSDNSQELLEKLLSQNLFLIPLDTRNEWFRYHDLFRDALQLRVSHQDPDLAARLWHRTVDWLLAHGHVQEAIAQIVRQEDWSRLARVLAEHGNNLIHGGYHLPVLDWIDALPQDLVIDNPQLQMLRIWGLFFANRMDSLEPLLSGLEDLLDRQVADSHPDAEGALGLQSEISLMRSYLARTRSDDKSAADLTRQVLREIDHTRIPLKSVTYYGLGLDYYGKGELTEAEDALQSAVRYGQVEHKPSTVLSSGGLLAWIQYNRGDIDLALETCTEIRQWVDKHYADPTQPRLISCWQNSTLCEIHRERNHPQLAATHLKPLLEHVERGTEPGQHVIIQYVRGHLAFSEGRLQDAIDALEDASQTARKRREQIVFEPPASTALLARCYLASGHPEKARACLDSRADTEFTNPLHLEQSRISEARVLVALDQPERAQEILSALLQPAERNAHNRHLVEILLVYGEALAKQERTGESEQMLTRAIELASEAGFLSLFAEESPDLRALLLGLPALDEPGSWNASVRKMLLDQRQSGEGHSEAKPSAISGERGPTTLNAETLPEPLSQRELEVLALIHAGHANKEIAAKMDVAPATVKAHIRNLYGKLGVGRRTEALARARELGLLQG</sequence>
<dbReference type="PRINTS" id="PR00038">
    <property type="entry name" value="HTHLUXR"/>
</dbReference>
<reference evidence="6 7" key="1">
    <citation type="journal article" date="2010" name="Stand. Genomic Sci.">
        <title>Complete genome sequence of Marinobacter adhaerens type strain (HP15), a diatom-interacting marine microorganism.</title>
        <authorList>
            <person name="Gardes A."/>
            <person name="Kaeppel E."/>
            <person name="Shehzad A."/>
            <person name="Seebah S."/>
            <person name="Teeling H."/>
            <person name="Yarza P."/>
            <person name="Glockner F.O."/>
            <person name="Grossart H.P."/>
            <person name="Ullrich M.S."/>
        </authorList>
    </citation>
    <scope>NUCLEOTIDE SEQUENCE [LARGE SCALE GENOMIC DNA]</scope>
    <source>
        <strain evidence="7">DSM 23420 / HP15</strain>
    </source>
</reference>
<dbReference type="PANTHER" id="PTHR44688">
    <property type="entry name" value="DNA-BINDING TRANSCRIPTIONAL ACTIVATOR DEVR_DOSR"/>
    <property type="match status" value="1"/>
</dbReference>
<dbReference type="PATRIC" id="fig|225937.3.peg.1864"/>
<keyword evidence="3" id="KW-0804">Transcription</keyword>
<dbReference type="KEGG" id="mad:HP15_1855"/>
<dbReference type="AlphaFoldDB" id="E4PPD2"/>
<dbReference type="SUPFAM" id="SSF46894">
    <property type="entry name" value="C-terminal effector domain of the bipartite response regulators"/>
    <property type="match status" value="1"/>
</dbReference>
<dbReference type="HOGENOM" id="CLU_006325_2_0_6"/>
<evidence type="ECO:0000256" key="2">
    <source>
        <dbReference type="ARBA" id="ARBA00023125"/>
    </source>
</evidence>
<dbReference type="GO" id="GO:0006355">
    <property type="term" value="P:regulation of DNA-templated transcription"/>
    <property type="evidence" value="ECO:0007669"/>
    <property type="project" value="InterPro"/>
</dbReference>
<dbReference type="EMBL" id="CP001978">
    <property type="protein sequence ID" value="ADP97619.1"/>
    <property type="molecule type" value="Genomic_DNA"/>
</dbReference>
<feature type="compositionally biased region" description="Basic and acidic residues" evidence="4">
    <location>
        <begin position="836"/>
        <end position="845"/>
    </location>
</feature>
<feature type="region of interest" description="Disordered" evidence="4">
    <location>
        <begin position="836"/>
        <end position="866"/>
    </location>
</feature>
<feature type="domain" description="HTH luxR-type" evidence="5">
    <location>
        <begin position="861"/>
        <end position="926"/>
    </location>
</feature>
<dbReference type="InterPro" id="IPR036388">
    <property type="entry name" value="WH-like_DNA-bd_sf"/>
</dbReference>
<dbReference type="Pfam" id="PF00196">
    <property type="entry name" value="GerE"/>
    <property type="match status" value="1"/>
</dbReference>
<dbReference type="InterPro" id="IPR016032">
    <property type="entry name" value="Sig_transdc_resp-reg_C-effctor"/>
</dbReference>
<dbReference type="SMART" id="SM00421">
    <property type="entry name" value="HTH_LUXR"/>
    <property type="match status" value="1"/>
</dbReference>
<dbReference type="STRING" id="225937.HP15_1855"/>
<dbReference type="InterPro" id="IPR019734">
    <property type="entry name" value="TPR_rpt"/>
</dbReference>
<organism evidence="6 7">
    <name type="scientific">Marinobacter adhaerens (strain DSM 23420 / HP15)</name>
    <dbReference type="NCBI Taxonomy" id="225937"/>
    <lineage>
        <taxon>Bacteria</taxon>
        <taxon>Pseudomonadati</taxon>
        <taxon>Pseudomonadota</taxon>
        <taxon>Gammaproteobacteria</taxon>
        <taxon>Pseudomonadales</taxon>
        <taxon>Marinobacteraceae</taxon>
        <taxon>Marinobacter</taxon>
    </lineage>
</organism>